<protein>
    <submittedName>
        <fullName evidence="3">RHS repeat-associated protein</fullName>
    </submittedName>
</protein>
<proteinExistence type="predicted"/>
<sequence length="2340" mass="254172">MSKRGTRMLLGGHGRARSKIALGMAAVLGIGLASALPARAEPVPSRQFKDVKPVKGRALKTRPRKAGNKHLTTKAAPAPSWPKAGTATSKVPGKGRWARAGDLPVWVTAPNDATRLDSRPGSRGLPAAEQVRVQVVDRNVSQRAGVQGVMISVARTDTTAPGQVGVGLNYASFASAFGGAYADRLKLVQYPACVLTTPERAECRRPTPVATTHDSKNKTLIAQVQAASEPAARQASPQQPTATSGPTVLATAAGTAGEQGDFKATKLKASSTWNVNLNTGDFTWSYPMRVPPVPGTMSPEVSISYSSGNIDGLTSNTNAQSTWVGDGFDLWPGFIERRYKACEDDDAPKDEWGSSPGDQCWGYDNATMQLNGHGGELVPDGAGKWRLKNDDGTRVEQLNGNDATTGNGDDDNEYWKVTTTDGTAYYFGKHRLDNWASGNPETNSTWTVPVFGDDATEPCHKDAFKDSWCQQAWRWNLDYAVDFDGNAVTYYYDKEINYYGRNLKPEDETPYVRGGVLNRIEYGLRSDKLWAKAPARVMFNSKERCLDTDTNCDPSKIETNPNLWPDVPYDLNCKSGTECKDFRGTVSPTFWTRKRLESVKTQVIKADGTWRDVDSWTLSHKWGTADYARALLATSIQHTGHAATTAITLPKVTLDYEERYNRVRAGDTGGLMRYRLDYVADESGGELSVAYSTAQCTSDDLPTPQTNTKRCFPVYWAHDGDLDPSLDWFHKYVVTHVIARDRTGHSADMVTKYVYDSKGGAWHYDDDDSLTREKYKTWSQWRGYDKVSVLTGSDLADGMVAQTDHYFLRGMHGDRTSTTDPDQKRTVTVDNGDGGTVTDHDAFAGRELRTVQLDKPGGQILQWDQNLPVLFQTASKTRPWGTVTANIVATEYARTFTPTGPGTWRKAEVRTSYDADTGRVNWVSDNGDLADGDDDRCTRYTYADNITAWIRNQVAQEEVTRGSCLWSGLDRRIHVLSGTRTYYDGTASAPKSAFKSISQGRVTYAERLVSHAAADGSAPTYQKLSAVTGFDGYGRPTAVSDAQDHVTTTAYTQTPGGTAPGLTTKITFTKPAVTKEDGTSLQLSTSATLDPAWGSPIVRLDEAGGKTDLYYDALGRTIRVWLPNRSRTGGETASAEYTYQIAENAPVVVGTRTVTNSGALGTPSYAIYDGFLRARQTQEPGQNGGRLITDTLYDGRGLVAFTYNGYYNDQAGPTPSLFGPEMQGLVHSQTRYSYDGAGRKTREALLGGAGDGAEVYATAYAYGSDTVGTWVKTTPPSGGTPTTTYTDSRGRTIELRQHNTATPDGTDYISTKYEYDPADRKTKMVGPGGKTWEYRYDVRGRQTTTIDPDRGTTTAAFNDLDQVVSITDSRGNAGKVFYEYDALGRKLRTYAANGDGDKGDLIALWGYDTVRPGQLTFASRKATGADGNTYEYKIRTDDYDNLNRPKRTTITVPASAEGAGLDGSYQFNTTYNPDGTVQSTSMPAAGDLPAEVLTYTYDNENLGRPLTLTGNSPYVTGTSYTNINQVRGYVLAAGGKAVNVGYDYDPATRRLIHATVSREGIDGYARDAGYTYDDAGNVRQITDVTGHASTGGVTTDTQCFRYDLQRRLTDAWTQSTATCAASAATAEIGGPAPYRNAYNYNPDGNRTTEESWGAGPDGGVRQETRTYRYSGDAGVDPAYKGHQLAGYSQEVDGTSDTQNFTYTYDAGGNTTQRTDGSNTLKFSWDQQGEISKITDTAQGSTTFVYDADGNRLVRRDKSGTVLYLPGMELRLSNGAVTATRYYSFGPQTVAMRTGAGVTLLAGDHQNTAQLAIPAGDPSKLNQRRSTPFGEDRGAIVGIWPTAMDKGFVGGTKDNTGLTHLGAREYDPATGRFISVDPVLDPADPQQLNGYSYADNNPVTSSDPSGLCPPDRCGSGVMNPGHKTPAKGGGCGLDCGDPYPQYNWPVWLNPRKAARVRQALAITSCRLQGGCGGSRNVLEGRSHNDPLFLKYTSYGPSGICGAEDVICQVQKELIAQGFSPDIADDLGDDYCSFLHCNSPLEAVAGGRSIEWPWVKGASNTEMLENGLMLGRGRGKGGCNSFVPGTEVLMADGSRKAIEDVEVGDEVLATDPETGKTRAEPVVDTIFGKGEKNLVQITIDTTGLRPFWPADEGLKKPASPLRPKRGVIIATDAHPFWVAGNLNKWVNASDLKPGMWLRTSAGTYVQVTATKHWTTLRQRVHNLTVADLHTYYVLAGTTPVLVHNDNEVPGWAANEIARIKAGQGTPRTVSPTDPTQKLYQGRESARHAAKWGPHAESGFQGSPEWEVPGKGDMYRIVGPNRFGEYGYTDPKVKYQKITVVTC</sequence>
<evidence type="ECO:0000313" key="3">
    <source>
        <dbReference type="EMBL" id="MBB6396897.1"/>
    </source>
</evidence>
<dbReference type="PANTHER" id="PTHR32305:SF17">
    <property type="entry name" value="TRNA NUCLEASE WAPA"/>
    <property type="match status" value="1"/>
</dbReference>
<evidence type="ECO:0000313" key="4">
    <source>
        <dbReference type="Proteomes" id="UP000546324"/>
    </source>
</evidence>
<dbReference type="InterPro" id="IPR050708">
    <property type="entry name" value="T6SS_VgrG/RHS"/>
</dbReference>
<evidence type="ECO:0000259" key="2">
    <source>
        <dbReference type="SMART" id="SM00306"/>
    </source>
</evidence>
<dbReference type="InterPro" id="IPR006530">
    <property type="entry name" value="YD"/>
</dbReference>
<gene>
    <name evidence="3" type="ORF">BKA00_003811</name>
</gene>
<dbReference type="InterPro" id="IPR022385">
    <property type="entry name" value="Rhs_assc_core"/>
</dbReference>
<dbReference type="Proteomes" id="UP000546324">
    <property type="component" value="Unassembled WGS sequence"/>
</dbReference>
<dbReference type="EMBL" id="JACHMQ010000001">
    <property type="protein sequence ID" value="MBB6396897.1"/>
    <property type="molecule type" value="Genomic_DNA"/>
</dbReference>
<dbReference type="Gene3D" id="2.170.16.10">
    <property type="entry name" value="Hedgehog/Intein (Hint) domain"/>
    <property type="match status" value="1"/>
</dbReference>
<feature type="compositionally biased region" description="Basic residues" evidence="1">
    <location>
        <begin position="54"/>
        <end position="72"/>
    </location>
</feature>
<keyword evidence="4" id="KW-1185">Reference proteome</keyword>
<dbReference type="InterPro" id="IPR036844">
    <property type="entry name" value="Hint_dom_sf"/>
</dbReference>
<dbReference type="SMART" id="SM00306">
    <property type="entry name" value="HintN"/>
    <property type="match status" value="1"/>
</dbReference>
<dbReference type="InterPro" id="IPR003587">
    <property type="entry name" value="Hint_dom_N"/>
</dbReference>
<feature type="domain" description="Hint" evidence="2">
    <location>
        <begin position="2077"/>
        <end position="2199"/>
    </location>
</feature>
<feature type="region of interest" description="Disordered" evidence="1">
    <location>
        <begin position="49"/>
        <end position="95"/>
    </location>
</feature>
<dbReference type="CDD" id="cd00081">
    <property type="entry name" value="Hint"/>
    <property type="match status" value="1"/>
</dbReference>
<dbReference type="Pfam" id="PF05593">
    <property type="entry name" value="RHS_repeat"/>
    <property type="match status" value="1"/>
</dbReference>
<dbReference type="SUPFAM" id="SSF51294">
    <property type="entry name" value="Hedgehog/intein (Hint) domain"/>
    <property type="match status" value="1"/>
</dbReference>
<reference evidence="3 4" key="1">
    <citation type="submission" date="2020-08" db="EMBL/GenBank/DDBJ databases">
        <title>Sequencing the genomes of 1000 actinobacteria strains.</title>
        <authorList>
            <person name="Klenk H.-P."/>
        </authorList>
    </citation>
    <scope>NUCLEOTIDE SEQUENCE [LARGE SCALE GENOMIC DNA]</scope>
    <source>
        <strain evidence="3 4">DSM 43675</strain>
    </source>
</reference>
<dbReference type="NCBIfam" id="TIGR01643">
    <property type="entry name" value="YD_repeat_2x"/>
    <property type="match status" value="2"/>
</dbReference>
<organism evidence="3 4">
    <name type="scientific">Actinomadura coerulea</name>
    <dbReference type="NCBI Taxonomy" id="46159"/>
    <lineage>
        <taxon>Bacteria</taxon>
        <taxon>Bacillati</taxon>
        <taxon>Actinomycetota</taxon>
        <taxon>Actinomycetes</taxon>
        <taxon>Streptosporangiales</taxon>
        <taxon>Thermomonosporaceae</taxon>
        <taxon>Actinomadura</taxon>
    </lineage>
</organism>
<feature type="region of interest" description="Disordered" evidence="1">
    <location>
        <begin position="812"/>
        <end position="839"/>
    </location>
</feature>
<dbReference type="NCBIfam" id="TIGR03696">
    <property type="entry name" value="Rhs_assc_core"/>
    <property type="match status" value="1"/>
</dbReference>
<dbReference type="Pfam" id="PF07591">
    <property type="entry name" value="PT-HINT"/>
    <property type="match status" value="1"/>
</dbReference>
<dbReference type="Gene3D" id="2.180.10.10">
    <property type="entry name" value="RHS repeat-associated core"/>
    <property type="match status" value="1"/>
</dbReference>
<accession>A0A7X0G012</accession>
<dbReference type="RefSeq" id="WP_185026873.1">
    <property type="nucleotide sequence ID" value="NZ_JACHMQ010000001.1"/>
</dbReference>
<evidence type="ECO:0000256" key="1">
    <source>
        <dbReference type="SAM" id="MobiDB-lite"/>
    </source>
</evidence>
<comment type="caution">
    <text evidence="3">The sequence shown here is derived from an EMBL/GenBank/DDBJ whole genome shotgun (WGS) entry which is preliminary data.</text>
</comment>
<feature type="compositionally biased region" description="Basic and acidic residues" evidence="1">
    <location>
        <begin position="812"/>
        <end position="827"/>
    </location>
</feature>
<name>A0A7X0G012_9ACTN</name>
<dbReference type="InterPro" id="IPR031325">
    <property type="entry name" value="RHS_repeat"/>
</dbReference>
<dbReference type="PANTHER" id="PTHR32305">
    <property type="match status" value="1"/>
</dbReference>